<dbReference type="InterPro" id="IPR036157">
    <property type="entry name" value="dUTPase-like_sf"/>
</dbReference>
<dbReference type="STRING" id="1802440.A2569_00730"/>
<evidence type="ECO:0008006" key="5">
    <source>
        <dbReference type="Google" id="ProtNLM"/>
    </source>
</evidence>
<proteinExistence type="predicted"/>
<dbReference type="SUPFAM" id="SSF51283">
    <property type="entry name" value="dUTPase-like"/>
    <property type="match status" value="2"/>
</dbReference>
<evidence type="ECO:0000313" key="4">
    <source>
        <dbReference type="Proteomes" id="UP000177090"/>
    </source>
</evidence>
<protein>
    <recommendedName>
        <fullName evidence="5">2'-deoxycytidine 5'-triphosphate deaminase</fullName>
    </recommendedName>
</protein>
<name>A0A1G2QNA6_9BACT</name>
<reference evidence="3 4" key="1">
    <citation type="journal article" date="2016" name="Nat. Commun.">
        <title>Thousands of microbial genomes shed light on interconnected biogeochemical processes in an aquifer system.</title>
        <authorList>
            <person name="Anantharaman K."/>
            <person name="Brown C.T."/>
            <person name="Hug L.A."/>
            <person name="Sharon I."/>
            <person name="Castelle C.J."/>
            <person name="Probst A.J."/>
            <person name="Thomas B.C."/>
            <person name="Singh A."/>
            <person name="Wilkins M.J."/>
            <person name="Karaoz U."/>
            <person name="Brodie E.L."/>
            <person name="Williams K.H."/>
            <person name="Hubbard S.S."/>
            <person name="Banfield J.F."/>
        </authorList>
    </citation>
    <scope>NUCLEOTIDE SEQUENCE [LARGE SCALE GENOMIC DNA]</scope>
</reference>
<organism evidence="3 4">
    <name type="scientific">Candidatus Vogelbacteria bacterium RIFOXYD1_FULL_51_18</name>
    <dbReference type="NCBI Taxonomy" id="1802440"/>
    <lineage>
        <taxon>Bacteria</taxon>
        <taxon>Candidatus Vogeliibacteriota</taxon>
    </lineage>
</organism>
<comment type="caution">
    <text evidence="3">The sequence shown here is derived from an EMBL/GenBank/DDBJ whole genome shotgun (WGS) entry which is preliminary data.</text>
</comment>
<dbReference type="InterPro" id="IPR053811">
    <property type="entry name" value="DCD_C"/>
</dbReference>
<gene>
    <name evidence="3" type="ORF">A2569_00730</name>
</gene>
<dbReference type="AlphaFoldDB" id="A0A1G2QNA6"/>
<dbReference type="Gene3D" id="2.70.40.10">
    <property type="match status" value="2"/>
</dbReference>
<dbReference type="EMBL" id="MHTL01000002">
    <property type="protein sequence ID" value="OHA61361.1"/>
    <property type="molecule type" value="Genomic_DNA"/>
</dbReference>
<dbReference type="GO" id="GO:0009394">
    <property type="term" value="P:2'-deoxyribonucleotide metabolic process"/>
    <property type="evidence" value="ECO:0007669"/>
    <property type="project" value="InterPro"/>
</dbReference>
<evidence type="ECO:0000313" key="3">
    <source>
        <dbReference type="EMBL" id="OHA61361.1"/>
    </source>
</evidence>
<evidence type="ECO:0000259" key="1">
    <source>
        <dbReference type="Pfam" id="PF06559"/>
    </source>
</evidence>
<dbReference type="PANTHER" id="PTHR42680:SF3">
    <property type="entry name" value="DCTP DEAMINASE"/>
    <property type="match status" value="1"/>
</dbReference>
<feature type="domain" description="2'-deoxycytidine 5'-triphosphate deaminase C-terminal" evidence="2">
    <location>
        <begin position="192"/>
        <end position="352"/>
    </location>
</feature>
<feature type="domain" description="2'-deoxycytidine 5'-triphosphate deaminase N-terminal" evidence="1">
    <location>
        <begin position="15"/>
        <end position="150"/>
    </location>
</feature>
<sequence>MLVDLIRTGYIAGAVEAQANPSSIDLSLSEECYRVEGIVQPRIGERVADLLGCVGAIPHELSHPMEVGVSYLARLRERLRLPREVYGYCNPKSSTGRNDVHVRVLADGVPRFDAVTPAGHKAELWLAITPKSFPVVIHPGERVAQMRLFTANTRFSELELEVEIKRNSLVFSPGGRPLEYDDLKITDADGSVLLTLSLRNGAIGYRCRRPSRVLDFSQRGYCWEDYFERIRAEEGMLRLRRGEFYVLSTHECVCVPPHLSCEAVDMDSRTGEFRSHYAGYIDAGWGFGKNGKGKGSPITLEVRPFEDLVIREWQAFAKIRFERMAALPDAHYDELATSHYRGQRGARLSKHFAQ</sequence>
<accession>A0A1G2QNA6</accession>
<dbReference type="GO" id="GO:0008829">
    <property type="term" value="F:dCTP deaminase activity"/>
    <property type="evidence" value="ECO:0007669"/>
    <property type="project" value="InterPro"/>
</dbReference>
<dbReference type="Proteomes" id="UP000177090">
    <property type="component" value="Unassembled WGS sequence"/>
</dbReference>
<dbReference type="Pfam" id="PF06559">
    <property type="entry name" value="DCD_N"/>
    <property type="match status" value="1"/>
</dbReference>
<dbReference type="InterPro" id="IPR010550">
    <property type="entry name" value="DCD_N"/>
</dbReference>
<evidence type="ECO:0000259" key="2">
    <source>
        <dbReference type="Pfam" id="PF22569"/>
    </source>
</evidence>
<dbReference type="PANTHER" id="PTHR42680">
    <property type="entry name" value="DCTP DEAMINASE"/>
    <property type="match status" value="1"/>
</dbReference>
<dbReference type="Pfam" id="PF22569">
    <property type="entry name" value="DCD_C"/>
    <property type="match status" value="1"/>
</dbReference>